<dbReference type="GO" id="GO:0000978">
    <property type="term" value="F:RNA polymerase II cis-regulatory region sequence-specific DNA binding"/>
    <property type="evidence" value="ECO:0007669"/>
    <property type="project" value="TreeGrafter"/>
</dbReference>
<dbReference type="PANTHER" id="PTHR24404">
    <property type="entry name" value="ZINC FINGER PROTEIN"/>
    <property type="match status" value="1"/>
</dbReference>
<keyword evidence="2" id="KW-0479">Metal-binding</keyword>
<dbReference type="GO" id="GO:0003700">
    <property type="term" value="F:DNA-binding transcription factor activity"/>
    <property type="evidence" value="ECO:0007669"/>
    <property type="project" value="TreeGrafter"/>
</dbReference>
<accession>A8PJF0</accession>
<dbReference type="Gene3D" id="3.30.160.60">
    <property type="entry name" value="Classic Zinc Finger"/>
    <property type="match status" value="2"/>
</dbReference>
<evidence type="ECO:0000256" key="7">
    <source>
        <dbReference type="ARBA" id="ARBA00023242"/>
    </source>
</evidence>
<keyword evidence="5" id="KW-0862">Zinc</keyword>
<dbReference type="PROSITE" id="PS00028">
    <property type="entry name" value="ZINC_FINGER_C2H2_1"/>
    <property type="match status" value="1"/>
</dbReference>
<dbReference type="GO" id="GO:0008270">
    <property type="term" value="F:zinc ion binding"/>
    <property type="evidence" value="ECO:0007669"/>
    <property type="project" value="UniProtKB-KW"/>
</dbReference>
<evidence type="ECO:0000256" key="4">
    <source>
        <dbReference type="ARBA" id="ARBA00022771"/>
    </source>
</evidence>
<dbReference type="InterPro" id="IPR050589">
    <property type="entry name" value="Ikaros_C2H2-ZF"/>
</dbReference>
<keyword evidence="4 8" id="KW-0863">Zinc-finger</keyword>
<proteinExistence type="predicted"/>
<evidence type="ECO:0000256" key="3">
    <source>
        <dbReference type="ARBA" id="ARBA00022737"/>
    </source>
</evidence>
<evidence type="ECO:0000256" key="6">
    <source>
        <dbReference type="ARBA" id="ARBA00023125"/>
    </source>
</evidence>
<sequence length="75" mass="9122">MYICRKEVATMKKHITTHIRKKPHSCPVCRKSCSRKQDMRTYMINHDINRPVYPCTVCNKDFWSKDKLKSHMWNH</sequence>
<dbReference type="Pfam" id="PF13894">
    <property type="entry name" value="zf-C2H2_4"/>
    <property type="match status" value="1"/>
</dbReference>
<dbReference type="SMART" id="SM00355">
    <property type="entry name" value="ZnF_C2H2"/>
    <property type="match status" value="2"/>
</dbReference>
<keyword evidence="7" id="KW-0539">Nucleus</keyword>
<protein>
    <submittedName>
        <fullName evidence="10">Zinc finger, C2H2 type family protein</fullName>
    </submittedName>
</protein>
<gene>
    <name evidence="10" type="ORF">Bm1_27710</name>
</gene>
<evidence type="ECO:0000256" key="5">
    <source>
        <dbReference type="ARBA" id="ARBA00022833"/>
    </source>
</evidence>
<evidence type="ECO:0000256" key="2">
    <source>
        <dbReference type="ARBA" id="ARBA00022723"/>
    </source>
</evidence>
<dbReference type="AlphaFoldDB" id="A8PJF0"/>
<dbReference type="PANTHER" id="PTHR24404:SF114">
    <property type="entry name" value="KLUMPFUSS, ISOFORM B-RELATED"/>
    <property type="match status" value="1"/>
</dbReference>
<dbReference type="GO" id="GO:0006357">
    <property type="term" value="P:regulation of transcription by RNA polymerase II"/>
    <property type="evidence" value="ECO:0007669"/>
    <property type="project" value="TreeGrafter"/>
</dbReference>
<feature type="domain" description="C2H2-type" evidence="9">
    <location>
        <begin position="53"/>
        <end position="75"/>
    </location>
</feature>
<name>A8PJF0_BRUMA</name>
<evidence type="ECO:0000256" key="8">
    <source>
        <dbReference type="PROSITE-ProRule" id="PRU00042"/>
    </source>
</evidence>
<dbReference type="GO" id="GO:0005634">
    <property type="term" value="C:nucleus"/>
    <property type="evidence" value="ECO:0007669"/>
    <property type="project" value="UniProtKB-SubCell"/>
</dbReference>
<dbReference type="InterPro" id="IPR013087">
    <property type="entry name" value="Znf_C2H2_type"/>
</dbReference>
<dbReference type="EMBL" id="DS239356">
    <property type="protein sequence ID" value="EDP34172.1"/>
    <property type="molecule type" value="Genomic_DNA"/>
</dbReference>
<dbReference type="InterPro" id="IPR036236">
    <property type="entry name" value="Znf_C2H2_sf"/>
</dbReference>
<dbReference type="PROSITE" id="PS50157">
    <property type="entry name" value="ZINC_FINGER_C2H2_2"/>
    <property type="match status" value="1"/>
</dbReference>
<evidence type="ECO:0000256" key="1">
    <source>
        <dbReference type="ARBA" id="ARBA00004123"/>
    </source>
</evidence>
<dbReference type="SUPFAM" id="SSF57667">
    <property type="entry name" value="beta-beta-alpha zinc fingers"/>
    <property type="match status" value="1"/>
</dbReference>
<comment type="subcellular location">
    <subcellularLocation>
        <location evidence="1">Nucleus</location>
    </subcellularLocation>
</comment>
<organism evidence="10">
    <name type="scientific">Brugia malayi</name>
    <name type="common">Filarial nematode worm</name>
    <dbReference type="NCBI Taxonomy" id="6279"/>
    <lineage>
        <taxon>Eukaryota</taxon>
        <taxon>Metazoa</taxon>
        <taxon>Ecdysozoa</taxon>
        <taxon>Nematoda</taxon>
        <taxon>Chromadorea</taxon>
        <taxon>Rhabditida</taxon>
        <taxon>Spirurina</taxon>
        <taxon>Spiruromorpha</taxon>
        <taxon>Filarioidea</taxon>
        <taxon>Onchocercidae</taxon>
        <taxon>Brugia</taxon>
    </lineage>
</organism>
<keyword evidence="6" id="KW-0238">DNA-binding</keyword>
<evidence type="ECO:0000259" key="9">
    <source>
        <dbReference type="PROSITE" id="PS50157"/>
    </source>
</evidence>
<reference evidence="10" key="1">
    <citation type="journal article" date="2007" name="Science">
        <title>Draft genome of the filarial nematode parasite Brugia malayi.</title>
        <authorList>
            <person name="Ghedin E."/>
            <person name="Wang S."/>
            <person name="Spiro D."/>
            <person name="Caler E."/>
            <person name="Zhao Q."/>
            <person name="Crabtree J."/>
            <person name="Allen J.E."/>
            <person name="Delcher A.L."/>
            <person name="Guiliano D.B."/>
            <person name="Miranda-Saavedra D."/>
            <person name="Angiuoli S.V."/>
            <person name="Creasy T."/>
            <person name="Amedeo P."/>
            <person name="Haas B."/>
            <person name="El-Sayed N.M."/>
            <person name="Wortman J.R."/>
            <person name="Feldblyum T."/>
            <person name="Tallon L."/>
            <person name="Schatz M."/>
            <person name="Shumway M."/>
            <person name="Koo H."/>
            <person name="Salzberg S.L."/>
            <person name="Schobel S."/>
            <person name="Pertea M."/>
            <person name="Pop M."/>
            <person name="White O."/>
            <person name="Barton G.J."/>
            <person name="Carlow C.K."/>
            <person name="Crawford M.J."/>
            <person name="Daub J."/>
            <person name="Dimmic M.W."/>
            <person name="Estes C.F."/>
            <person name="Foster J.M."/>
            <person name="Ganatra M."/>
            <person name="Gregory W.F."/>
            <person name="Johnson N.M."/>
            <person name="Jin J."/>
            <person name="Komuniecki R."/>
            <person name="Korf I."/>
            <person name="Kumar S."/>
            <person name="Laney S."/>
            <person name="Li B.W."/>
            <person name="Li W."/>
            <person name="Lindblom T.H."/>
            <person name="Lustigman S."/>
            <person name="Ma D."/>
            <person name="Maina C.V."/>
            <person name="Martin D.M."/>
            <person name="McCarter J.P."/>
            <person name="McReynolds L."/>
            <person name="Mitreva M."/>
            <person name="Nutman T.B."/>
            <person name="Parkinson J."/>
            <person name="Peregrin-Alvarez J.M."/>
            <person name="Poole C."/>
            <person name="Ren Q."/>
            <person name="Saunders L."/>
            <person name="Sluder A.E."/>
            <person name="Smith K."/>
            <person name="Stanke M."/>
            <person name="Unnasch T.R."/>
            <person name="Ware J."/>
            <person name="Wei A.D."/>
            <person name="Weil G."/>
            <person name="Williams D.J."/>
            <person name="Zhang Y."/>
            <person name="Williams S.A."/>
            <person name="Fraser-Liggett C."/>
            <person name="Slatko B."/>
            <person name="Blaxter M.L."/>
            <person name="Scott A.L."/>
        </authorList>
    </citation>
    <scope>NUCLEOTIDE SEQUENCE [LARGE SCALE GENOMIC DNA]</scope>
</reference>
<keyword evidence="3" id="KW-0677">Repeat</keyword>
<evidence type="ECO:0000313" key="10">
    <source>
        <dbReference type="EMBL" id="EDP34172.1"/>
    </source>
</evidence>